<reference evidence="1" key="1">
    <citation type="submission" date="2021-01" db="EMBL/GenBank/DDBJ databases">
        <authorList>
            <person name="Corre E."/>
            <person name="Pelletier E."/>
            <person name="Niang G."/>
            <person name="Scheremetjew M."/>
            <person name="Finn R."/>
            <person name="Kale V."/>
            <person name="Holt S."/>
            <person name="Cochrane G."/>
            <person name="Meng A."/>
            <person name="Brown T."/>
            <person name="Cohen L."/>
        </authorList>
    </citation>
    <scope>NUCLEOTIDE SEQUENCE</scope>
    <source>
        <strain evidence="1">NIES-381</strain>
    </source>
</reference>
<accession>A0A7S1NLP1</accession>
<evidence type="ECO:0000313" key="1">
    <source>
        <dbReference type="EMBL" id="CAD9027806.1"/>
    </source>
</evidence>
<gene>
    <name evidence="1" type="ORF">EGYM00392_LOCUS38941</name>
</gene>
<organism evidence="1">
    <name type="scientific">Eutreptiella gymnastica</name>
    <dbReference type="NCBI Taxonomy" id="73025"/>
    <lineage>
        <taxon>Eukaryota</taxon>
        <taxon>Discoba</taxon>
        <taxon>Euglenozoa</taxon>
        <taxon>Euglenida</taxon>
        <taxon>Spirocuta</taxon>
        <taxon>Euglenophyceae</taxon>
        <taxon>Eutreptiales</taxon>
        <taxon>Eutreptiaceae</taxon>
        <taxon>Eutreptiella</taxon>
    </lineage>
</organism>
<protein>
    <submittedName>
        <fullName evidence="1">Uncharacterized protein</fullName>
    </submittedName>
</protein>
<name>A0A7S1NLP1_9EUGL</name>
<dbReference type="AlphaFoldDB" id="A0A7S1NLP1"/>
<sequence>MALTTPDFFPDRGLWYNPIRKNPVQGNSDVPTDSFPADTLKALKKKPDHDLFKWDNIHEWRSEIKLLMPAAFREWDPLVNPGNMYQLHDTSPYLTGAAFGFLNFHAHNYVGCNAWWKAPWRLPAWVAVWTGISLVSMSYARKSEYDYRKTRLMANNYYSRMRQVIMEREKRKQGPDHHFADLQWFNAGTNPKVNNFM</sequence>
<dbReference type="EMBL" id="HBGA01104821">
    <property type="protein sequence ID" value="CAD9027806.1"/>
    <property type="molecule type" value="Transcribed_RNA"/>
</dbReference>
<proteinExistence type="predicted"/>